<dbReference type="SUPFAM" id="SSF53850">
    <property type="entry name" value="Periplasmic binding protein-like II"/>
    <property type="match status" value="1"/>
</dbReference>
<dbReference type="CDD" id="cd13578">
    <property type="entry name" value="PBP2_Bug27"/>
    <property type="match status" value="1"/>
</dbReference>
<dbReference type="AlphaFoldDB" id="A0A853G6S1"/>
<dbReference type="InterPro" id="IPR006311">
    <property type="entry name" value="TAT_signal"/>
</dbReference>
<dbReference type="Gene3D" id="3.40.190.150">
    <property type="entry name" value="Bordetella uptake gene, domain 1"/>
    <property type="match status" value="1"/>
</dbReference>
<organism evidence="3 4">
    <name type="scientific">Parapusillimonas granuli</name>
    <dbReference type="NCBI Taxonomy" id="380911"/>
    <lineage>
        <taxon>Bacteria</taxon>
        <taxon>Pseudomonadati</taxon>
        <taxon>Pseudomonadota</taxon>
        <taxon>Betaproteobacteria</taxon>
        <taxon>Burkholderiales</taxon>
        <taxon>Alcaligenaceae</taxon>
        <taxon>Parapusillimonas</taxon>
    </lineage>
</organism>
<comment type="caution">
    <text evidence="3">The sequence shown here is derived from an EMBL/GenBank/DDBJ whole genome shotgun (WGS) entry which is preliminary data.</text>
</comment>
<comment type="similarity">
    <text evidence="1">Belongs to the UPF0065 (bug) family.</text>
</comment>
<evidence type="ECO:0000256" key="2">
    <source>
        <dbReference type="SAM" id="SignalP"/>
    </source>
</evidence>
<dbReference type="InterPro" id="IPR042100">
    <property type="entry name" value="Bug_dom1"/>
</dbReference>
<dbReference type="Proteomes" id="UP000559809">
    <property type="component" value="Unassembled WGS sequence"/>
</dbReference>
<dbReference type="EMBL" id="JACCEM010000008">
    <property type="protein sequence ID" value="NYT50670.1"/>
    <property type="molecule type" value="Genomic_DNA"/>
</dbReference>
<sequence>MVSTTRRRLITSMGALSVGSGLGISAPAVLAQGAGDYPNRPIKIIVPLAAGGGGDLTARQLAQHLTERMGVPVVVENRPGAGGSIGTHAAIKSPPDGYTLVMLSSSHTCNAALRELPFDSINDIEPITLFKRESLILVGNKDLPVKNFGELVQWAKREPGVVTYGSSGVGGITHLSMEHLADLAGIKLNHVAYKGTGPALQDTIGGTVNLMFSSVAIVVPVIQEKRAIGLGIADARIPALPDVPSFKEAGVPGFKSDLWHAVAGPKGIPKEIVARLNKEMAEVLKSPQMQERIRSEGSQPVGSSPEQLLETIRADIAQWKDVIRKADIKAT</sequence>
<dbReference type="RefSeq" id="WP_180156850.1">
    <property type="nucleotide sequence ID" value="NZ_JACCEM010000008.1"/>
</dbReference>
<gene>
    <name evidence="3" type="ORF">H0A72_15230</name>
</gene>
<evidence type="ECO:0000256" key="1">
    <source>
        <dbReference type="ARBA" id="ARBA00006987"/>
    </source>
</evidence>
<dbReference type="PROSITE" id="PS51318">
    <property type="entry name" value="TAT"/>
    <property type="match status" value="1"/>
</dbReference>
<dbReference type="PANTHER" id="PTHR42928">
    <property type="entry name" value="TRICARBOXYLATE-BINDING PROTEIN"/>
    <property type="match status" value="1"/>
</dbReference>
<evidence type="ECO:0000313" key="3">
    <source>
        <dbReference type="EMBL" id="NYT50670.1"/>
    </source>
</evidence>
<accession>A0A853G6S1</accession>
<keyword evidence="4" id="KW-1185">Reference proteome</keyword>
<protein>
    <submittedName>
        <fullName evidence="3">Tripartite tricarboxylate transporter substrate binding protein</fullName>
    </submittedName>
</protein>
<name>A0A853G6S1_9BURK</name>
<reference evidence="3 4" key="1">
    <citation type="submission" date="2020-07" db="EMBL/GenBank/DDBJ databases">
        <title>Taxonomic revisions and descriptions of new bacterial species based on genomic comparisons in the high-G+C-content subgroup of the family Alcaligenaceae.</title>
        <authorList>
            <person name="Szabo A."/>
            <person name="Felfoldi T."/>
        </authorList>
    </citation>
    <scope>NUCLEOTIDE SEQUENCE [LARGE SCALE GENOMIC DNA]</scope>
    <source>
        <strain evidence="3 4">LMG 24012</strain>
    </source>
</reference>
<feature type="chain" id="PRO_5032875204" evidence="2">
    <location>
        <begin position="32"/>
        <end position="331"/>
    </location>
</feature>
<proteinExistence type="inferred from homology"/>
<dbReference type="InterPro" id="IPR005064">
    <property type="entry name" value="BUG"/>
</dbReference>
<evidence type="ECO:0000313" key="4">
    <source>
        <dbReference type="Proteomes" id="UP000559809"/>
    </source>
</evidence>
<dbReference type="Pfam" id="PF03401">
    <property type="entry name" value="TctC"/>
    <property type="match status" value="1"/>
</dbReference>
<feature type="signal peptide" evidence="2">
    <location>
        <begin position="1"/>
        <end position="31"/>
    </location>
</feature>
<dbReference type="PIRSF" id="PIRSF017082">
    <property type="entry name" value="YflP"/>
    <property type="match status" value="1"/>
</dbReference>
<keyword evidence="2" id="KW-0732">Signal</keyword>
<dbReference type="Gene3D" id="3.40.190.10">
    <property type="entry name" value="Periplasmic binding protein-like II"/>
    <property type="match status" value="1"/>
</dbReference>
<dbReference type="PANTHER" id="PTHR42928:SF5">
    <property type="entry name" value="BLR1237 PROTEIN"/>
    <property type="match status" value="1"/>
</dbReference>